<dbReference type="SUPFAM" id="SSF63829">
    <property type="entry name" value="Calcium-dependent phosphotriesterase"/>
    <property type="match status" value="1"/>
</dbReference>
<dbReference type="PANTHER" id="PTHR47572:SF4">
    <property type="entry name" value="LACTONASE DRP35"/>
    <property type="match status" value="1"/>
</dbReference>
<name>A0AAP2CXP1_9RHOB</name>
<evidence type="ECO:0000313" key="6">
    <source>
        <dbReference type="Proteomes" id="UP001315686"/>
    </source>
</evidence>
<dbReference type="GO" id="GO:0016787">
    <property type="term" value="F:hydrolase activity"/>
    <property type="evidence" value="ECO:0007669"/>
    <property type="project" value="UniProtKB-KW"/>
</dbReference>
<evidence type="ECO:0000256" key="2">
    <source>
        <dbReference type="PIRSR" id="PIRSR605511-1"/>
    </source>
</evidence>
<dbReference type="EMBL" id="JADQAZ010000004">
    <property type="protein sequence ID" value="MBT0959418.1"/>
    <property type="molecule type" value="Genomic_DNA"/>
</dbReference>
<keyword evidence="3" id="KW-0479">Metal-binding</keyword>
<keyword evidence="6" id="KW-1185">Reference proteome</keyword>
<dbReference type="InterPro" id="IPR005511">
    <property type="entry name" value="SMP-30"/>
</dbReference>
<evidence type="ECO:0000259" key="4">
    <source>
        <dbReference type="Pfam" id="PF08450"/>
    </source>
</evidence>
<gene>
    <name evidence="5" type="ORF">IV417_18665</name>
</gene>
<protein>
    <submittedName>
        <fullName evidence="5">SMP-30/gluconolactonase/LRE family protein</fullName>
    </submittedName>
</protein>
<dbReference type="InterPro" id="IPR011042">
    <property type="entry name" value="6-blade_b-propeller_TolB-like"/>
</dbReference>
<keyword evidence="1" id="KW-0378">Hydrolase</keyword>
<dbReference type="PANTHER" id="PTHR47572">
    <property type="entry name" value="LIPOPROTEIN-RELATED"/>
    <property type="match status" value="1"/>
</dbReference>
<comment type="cofactor">
    <cofactor evidence="3">
        <name>Zn(2+)</name>
        <dbReference type="ChEBI" id="CHEBI:29105"/>
    </cofactor>
    <text evidence="3">Binds 1 divalent metal cation per subunit.</text>
</comment>
<keyword evidence="3" id="KW-0862">Zinc</keyword>
<organism evidence="5 6">
    <name type="scientific">Harenicola maris</name>
    <dbReference type="NCBI Taxonomy" id="2841044"/>
    <lineage>
        <taxon>Bacteria</taxon>
        <taxon>Pseudomonadati</taxon>
        <taxon>Pseudomonadota</taxon>
        <taxon>Alphaproteobacteria</taxon>
        <taxon>Rhodobacterales</taxon>
        <taxon>Paracoccaceae</taxon>
        <taxon>Harenicola</taxon>
    </lineage>
</organism>
<feature type="domain" description="SMP-30/Gluconolactonase/LRE-like region" evidence="4">
    <location>
        <begin position="29"/>
        <end position="280"/>
    </location>
</feature>
<feature type="binding site" evidence="3">
    <location>
        <position position="31"/>
    </location>
    <ligand>
        <name>a divalent metal cation</name>
        <dbReference type="ChEBI" id="CHEBI:60240"/>
    </ligand>
</feature>
<proteinExistence type="predicted"/>
<reference evidence="5 6" key="1">
    <citation type="journal article" date="2021" name="Arch. Microbiol.">
        <title>Harenicola maris gen. nov., sp. nov. isolated from the Sea of Japan shallow sediments.</title>
        <authorList>
            <person name="Romanenko L.A."/>
            <person name="Kurilenko V.V."/>
            <person name="Chernysheva N.Y."/>
            <person name="Tekutyeva L.A."/>
            <person name="Velansky P.V."/>
            <person name="Svetashev V.I."/>
            <person name="Isaeva M.P."/>
        </authorList>
    </citation>
    <scope>NUCLEOTIDE SEQUENCE [LARGE SCALE GENOMIC DNA]</scope>
    <source>
        <strain evidence="5 6">KMM 3653</strain>
    </source>
</reference>
<dbReference type="RefSeq" id="WP_327795652.1">
    <property type="nucleotide sequence ID" value="NZ_JADQAZ010000004.1"/>
</dbReference>
<feature type="active site" description="Proton donor/acceptor" evidence="2">
    <location>
        <position position="225"/>
    </location>
</feature>
<dbReference type="Gene3D" id="2.120.10.30">
    <property type="entry name" value="TolB, C-terminal domain"/>
    <property type="match status" value="1"/>
</dbReference>
<dbReference type="InterPro" id="IPR013658">
    <property type="entry name" value="SGL"/>
</dbReference>
<feature type="binding site" evidence="3">
    <location>
        <position position="225"/>
    </location>
    <ligand>
        <name>a divalent metal cation</name>
        <dbReference type="ChEBI" id="CHEBI:60240"/>
    </ligand>
</feature>
<comment type="caution">
    <text evidence="5">The sequence shown here is derived from an EMBL/GenBank/DDBJ whole genome shotgun (WGS) entry which is preliminary data.</text>
</comment>
<dbReference type="GO" id="GO:0046872">
    <property type="term" value="F:metal ion binding"/>
    <property type="evidence" value="ECO:0007669"/>
    <property type="project" value="UniProtKB-KW"/>
</dbReference>
<evidence type="ECO:0000256" key="1">
    <source>
        <dbReference type="ARBA" id="ARBA00022801"/>
    </source>
</evidence>
<evidence type="ECO:0000256" key="3">
    <source>
        <dbReference type="PIRSR" id="PIRSR605511-2"/>
    </source>
</evidence>
<dbReference type="PRINTS" id="PR01790">
    <property type="entry name" value="SMP30FAMILY"/>
</dbReference>
<evidence type="ECO:0000313" key="5">
    <source>
        <dbReference type="EMBL" id="MBT0959418.1"/>
    </source>
</evidence>
<dbReference type="InterPro" id="IPR051262">
    <property type="entry name" value="SMP-30/CGR1_Lactonase"/>
</dbReference>
<feature type="binding site" evidence="3">
    <location>
        <position position="117"/>
    </location>
    <ligand>
        <name>substrate</name>
    </ligand>
</feature>
<dbReference type="Pfam" id="PF08450">
    <property type="entry name" value="SGL"/>
    <property type="match status" value="1"/>
</dbReference>
<feature type="binding site" evidence="3">
    <location>
        <position position="174"/>
    </location>
    <ligand>
        <name>a divalent metal cation</name>
        <dbReference type="ChEBI" id="CHEBI:60240"/>
    </ligand>
</feature>
<dbReference type="AlphaFoldDB" id="A0AAP2CXP1"/>
<sequence length="296" mass="32332">MTVELRLDGMHNIIDADATLEKVAGGFLFTEGPIWHPVEKHLTFSDIPGNEMFRLGPDGKVVSFRKPSNMGNGNTYDAQRRMLTCQHASSSVTRTEADGSITTLATHFEGKALNSPNDIVVRRDGLIYFTDPTYGRLDYFGVERELEMGAQGVYCVTPDGKTITRLADDFAQPNGLCFSLDHSTLYVNDTEHKHIRRFEIAADGSATGGDVWVEVTEGEGEGHPDGMKIDSKGNVYCTGPGGIHVITPEGETLGVIRTAEFTANFAWGGEGLTDLYLTSSTSLYRIRVKTSGLPLF</sequence>
<accession>A0AAP2CXP1</accession>
<dbReference type="Proteomes" id="UP001315686">
    <property type="component" value="Unassembled WGS sequence"/>
</dbReference>